<dbReference type="Proteomes" id="UP000636479">
    <property type="component" value="Unassembled WGS sequence"/>
</dbReference>
<keyword evidence="4" id="KW-1185">Reference proteome</keyword>
<dbReference type="GeneID" id="59345266"/>
<keyword evidence="1" id="KW-0233">DNA recombination</keyword>
<dbReference type="GO" id="GO:0006310">
    <property type="term" value="P:DNA recombination"/>
    <property type="evidence" value="ECO:0007669"/>
    <property type="project" value="UniProtKB-KW"/>
</dbReference>
<dbReference type="RefSeq" id="XP_037220671.1">
    <property type="nucleotide sequence ID" value="XM_037362750.1"/>
</dbReference>
<dbReference type="SUPFAM" id="SSF56349">
    <property type="entry name" value="DNA breaking-rejoining enzymes"/>
    <property type="match status" value="1"/>
</dbReference>
<accession>A0A8H6W921</accession>
<dbReference type="EMBL" id="JACAZF010000005">
    <property type="protein sequence ID" value="KAF7303699.1"/>
    <property type="molecule type" value="Genomic_DNA"/>
</dbReference>
<comment type="caution">
    <text evidence="3">The sequence shown here is derived from an EMBL/GenBank/DDBJ whole genome shotgun (WGS) entry which is preliminary data.</text>
</comment>
<gene>
    <name evidence="3" type="ORF">MIND_00599300</name>
</gene>
<proteinExistence type="predicted"/>
<dbReference type="GO" id="GO:0015074">
    <property type="term" value="P:DNA integration"/>
    <property type="evidence" value="ECO:0007669"/>
    <property type="project" value="InterPro"/>
</dbReference>
<protein>
    <submittedName>
        <fullName evidence="3">Uncharacterized protein</fullName>
    </submittedName>
</protein>
<dbReference type="Gene3D" id="1.10.443.10">
    <property type="entry name" value="Intergrase catalytic core"/>
    <property type="match status" value="1"/>
</dbReference>
<reference evidence="3" key="1">
    <citation type="submission" date="2020-05" db="EMBL/GenBank/DDBJ databases">
        <title>Mycena genomes resolve the evolution of fungal bioluminescence.</title>
        <authorList>
            <person name="Tsai I.J."/>
        </authorList>
    </citation>
    <scope>NUCLEOTIDE SEQUENCE</scope>
    <source>
        <strain evidence="3">171206Taipei</strain>
    </source>
</reference>
<dbReference type="InterPro" id="IPR011010">
    <property type="entry name" value="DNA_brk_join_enz"/>
</dbReference>
<name>A0A8H6W921_9AGAR</name>
<evidence type="ECO:0000313" key="3">
    <source>
        <dbReference type="EMBL" id="KAF7303699.1"/>
    </source>
</evidence>
<feature type="compositionally biased region" description="Polar residues" evidence="2">
    <location>
        <begin position="89"/>
        <end position="103"/>
    </location>
</feature>
<feature type="compositionally biased region" description="Acidic residues" evidence="2">
    <location>
        <begin position="42"/>
        <end position="51"/>
    </location>
</feature>
<evidence type="ECO:0000256" key="1">
    <source>
        <dbReference type="ARBA" id="ARBA00023172"/>
    </source>
</evidence>
<dbReference type="OrthoDB" id="3163890at2759"/>
<evidence type="ECO:0000313" key="4">
    <source>
        <dbReference type="Proteomes" id="UP000636479"/>
    </source>
</evidence>
<sequence length="380" mass="42890">MSFDLRSPAYSGVHDAIAKPGSQYNAAIDSAEEERMEREQKEIEDDLDGEQEAYGFPRLQDLSLEQEEDESEDDEADEDEDATDQDEAQMSSLPQSHTTSQIDLGSMKKVIAEASKGVIEATDASYRRQLITQCEKFMHDKGFIPEGKQFFSPTPVADSATFLVAWIMSECDDINLDGTAKPSGQVHGSYSHAQKMRAAATYGFGRIADLGSRPWERVDSYEVSGARTWRWMGNPSVSETVSRYMITLRKKKIRAGEVATSARAITPEMLYKLYHFNNQPEVSQIKPITRKSRKSANLDNWCGGRTRAMLHAVYVLAFLCLLRFDEALKIQHQDIRRLDEHSFELTLPFRKTSQYGGKFAVLISKPLFNSIPDIKPFCTP</sequence>
<feature type="region of interest" description="Disordered" evidence="2">
    <location>
        <begin position="1"/>
        <end position="104"/>
    </location>
</feature>
<feature type="compositionally biased region" description="Acidic residues" evidence="2">
    <location>
        <begin position="64"/>
        <end position="87"/>
    </location>
</feature>
<dbReference type="InterPro" id="IPR013762">
    <property type="entry name" value="Integrase-like_cat_sf"/>
</dbReference>
<dbReference type="GO" id="GO:0003677">
    <property type="term" value="F:DNA binding"/>
    <property type="evidence" value="ECO:0007669"/>
    <property type="project" value="InterPro"/>
</dbReference>
<organism evidence="3 4">
    <name type="scientific">Mycena indigotica</name>
    <dbReference type="NCBI Taxonomy" id="2126181"/>
    <lineage>
        <taxon>Eukaryota</taxon>
        <taxon>Fungi</taxon>
        <taxon>Dikarya</taxon>
        <taxon>Basidiomycota</taxon>
        <taxon>Agaricomycotina</taxon>
        <taxon>Agaricomycetes</taxon>
        <taxon>Agaricomycetidae</taxon>
        <taxon>Agaricales</taxon>
        <taxon>Marasmiineae</taxon>
        <taxon>Mycenaceae</taxon>
        <taxon>Mycena</taxon>
    </lineage>
</organism>
<dbReference type="AlphaFoldDB" id="A0A8H6W921"/>
<evidence type="ECO:0000256" key="2">
    <source>
        <dbReference type="SAM" id="MobiDB-lite"/>
    </source>
</evidence>